<evidence type="ECO:0000259" key="1">
    <source>
        <dbReference type="Pfam" id="PF12937"/>
    </source>
</evidence>
<accession>A0A8T0GWG1</accession>
<dbReference type="InterPro" id="IPR001810">
    <property type="entry name" value="F-box_dom"/>
</dbReference>
<evidence type="ECO:0000313" key="2">
    <source>
        <dbReference type="EMBL" id="KAG0563370.1"/>
    </source>
</evidence>
<sequence>MERKRKLVMERELDPKLWRHLPAEILVVHVLRWLPYPTLCKFRAVCKHWNSLPALRGEDAYLLDIPCNSREDALRFCYLYSPLLNIWSEIDLSFMLATIYQLFYRRSPWKFQVDRYCSDGGLLCVWGKITKGGARRPELASVEEYHFVVVNPVTKRSKLLPASPYMFDHKPEDLVMHRDSSGSYKIFATWAISMPALRLFMYDSASNKWKVLRTFFPTMNFRCSIIFEGVFYCLLNFGLMIQNLFAYDIVQDAWYVHGQKQHSGDPFGMKIEDHRLLSSSDHLSFVIRKGSLLLVASGWDEALMNPYLSAHKLDLSGTTTMIASTRCVPRPKSIRTWTWISGATFEYGDSIILASNVKRRAAVVDLFSWTEHLSDAYVNIDLNNLPSSPKPRRNFSPNGLKPITPLVRRRRLHSGSKYYLDNMKKVTFDMQAVP</sequence>
<dbReference type="InterPro" id="IPR050796">
    <property type="entry name" value="SCF_F-box_component"/>
</dbReference>
<gene>
    <name evidence="2" type="ORF">KC19_8G025300</name>
</gene>
<dbReference type="SUPFAM" id="SSF81383">
    <property type="entry name" value="F-box domain"/>
    <property type="match status" value="1"/>
</dbReference>
<name>A0A8T0GWG1_CERPU</name>
<feature type="domain" description="F-box" evidence="1">
    <location>
        <begin position="18"/>
        <end position="52"/>
    </location>
</feature>
<dbReference type="Pfam" id="PF12937">
    <property type="entry name" value="F-box-like"/>
    <property type="match status" value="1"/>
</dbReference>
<comment type="caution">
    <text evidence="2">The sequence shown here is derived from an EMBL/GenBank/DDBJ whole genome shotgun (WGS) entry which is preliminary data.</text>
</comment>
<organism evidence="2 3">
    <name type="scientific">Ceratodon purpureus</name>
    <name type="common">Fire moss</name>
    <name type="synonym">Dicranum purpureum</name>
    <dbReference type="NCBI Taxonomy" id="3225"/>
    <lineage>
        <taxon>Eukaryota</taxon>
        <taxon>Viridiplantae</taxon>
        <taxon>Streptophyta</taxon>
        <taxon>Embryophyta</taxon>
        <taxon>Bryophyta</taxon>
        <taxon>Bryophytina</taxon>
        <taxon>Bryopsida</taxon>
        <taxon>Dicranidae</taxon>
        <taxon>Pseudoditrichales</taxon>
        <taxon>Ditrichaceae</taxon>
        <taxon>Ceratodon</taxon>
    </lineage>
</organism>
<evidence type="ECO:0000313" key="3">
    <source>
        <dbReference type="Proteomes" id="UP000822688"/>
    </source>
</evidence>
<dbReference type="Gene3D" id="1.20.1280.50">
    <property type="match status" value="1"/>
</dbReference>
<dbReference type="AlphaFoldDB" id="A0A8T0GWG1"/>
<dbReference type="EMBL" id="CM026429">
    <property type="protein sequence ID" value="KAG0563370.1"/>
    <property type="molecule type" value="Genomic_DNA"/>
</dbReference>
<dbReference type="Proteomes" id="UP000822688">
    <property type="component" value="Chromosome 8"/>
</dbReference>
<dbReference type="InterPro" id="IPR036047">
    <property type="entry name" value="F-box-like_dom_sf"/>
</dbReference>
<proteinExistence type="predicted"/>
<protein>
    <recommendedName>
        <fullName evidence="1">F-box domain-containing protein</fullName>
    </recommendedName>
</protein>
<dbReference type="PANTHER" id="PTHR31672">
    <property type="entry name" value="BNACNNG10540D PROTEIN"/>
    <property type="match status" value="1"/>
</dbReference>
<dbReference type="PANTHER" id="PTHR31672:SF2">
    <property type="entry name" value="F-BOX DOMAIN-CONTAINING PROTEIN"/>
    <property type="match status" value="1"/>
</dbReference>
<dbReference type="CDD" id="cd09917">
    <property type="entry name" value="F-box_SF"/>
    <property type="match status" value="1"/>
</dbReference>
<keyword evidence="3" id="KW-1185">Reference proteome</keyword>
<reference evidence="2" key="1">
    <citation type="submission" date="2020-06" db="EMBL/GenBank/DDBJ databases">
        <title>WGS assembly of Ceratodon purpureus strain R40.</title>
        <authorList>
            <person name="Carey S.B."/>
            <person name="Jenkins J."/>
            <person name="Shu S."/>
            <person name="Lovell J.T."/>
            <person name="Sreedasyam A."/>
            <person name="Maumus F."/>
            <person name="Tiley G.P."/>
            <person name="Fernandez-Pozo N."/>
            <person name="Barry K."/>
            <person name="Chen C."/>
            <person name="Wang M."/>
            <person name="Lipzen A."/>
            <person name="Daum C."/>
            <person name="Saski C.A."/>
            <person name="Payton A.C."/>
            <person name="Mcbreen J.C."/>
            <person name="Conrad R.E."/>
            <person name="Kollar L.M."/>
            <person name="Olsson S."/>
            <person name="Huttunen S."/>
            <person name="Landis J.B."/>
            <person name="Wickett N.J."/>
            <person name="Johnson M.G."/>
            <person name="Rensing S.A."/>
            <person name="Grimwood J."/>
            <person name="Schmutz J."/>
            <person name="Mcdaniel S.F."/>
        </authorList>
    </citation>
    <scope>NUCLEOTIDE SEQUENCE</scope>
    <source>
        <strain evidence="2">R40</strain>
    </source>
</reference>